<evidence type="ECO:0000313" key="4">
    <source>
        <dbReference type="Proteomes" id="UP000248987"/>
    </source>
</evidence>
<feature type="domain" description="Secretion system C-terminal sorting" evidence="2">
    <location>
        <begin position="425"/>
        <end position="500"/>
    </location>
</feature>
<dbReference type="NCBIfam" id="TIGR04183">
    <property type="entry name" value="Por_Secre_tail"/>
    <property type="match status" value="1"/>
</dbReference>
<evidence type="ECO:0000256" key="1">
    <source>
        <dbReference type="ARBA" id="ARBA00022729"/>
    </source>
</evidence>
<sequence length="502" mass="52698">STGATSASITVTPTATKTYTVTGTTNGCEATDTVKVTVSNSETVVADAGGERNLCAGSSTTLTATGGATYLWSTGEKTAKITVSPTVTTIFKVTAYDSTGKNSDKADVKINVNPLPTVDAGNSVTINSGESTTLTAIGAASFKWSTGATTASITVSPTATKTYTVTGTTNGCEATDKVTVTVKTAAKVVANAGSDQNICSGSSTTLTATGGDTYLWNTGAKTESITVNPSSKTSYSVTAFVGKASDTDEVVVYVDAQPNVKIINGSDTTILEGEFITLSASGANTYKWSNGATQPNIAVSPRVTKSYEVTGFVNNCAAQRSIKVNVFEKVVADAGNDVTICSSEKTVLTASGPNNTEYLWNTGETTKSITVDPKVDTEYSVMVYHALDSDTDNVMVKVENCTTPEQITEDSIELTEDATELEFLIHPNPTYGDVNIKVSGLTNLSSIHLYDLSGKSLYNEVINEGDQQSYVKTLNLSDYASGIYLLQLVDNYRVITKKIVLR</sequence>
<dbReference type="Pfam" id="PF18962">
    <property type="entry name" value="Por_Secre_tail"/>
    <property type="match status" value="1"/>
</dbReference>
<dbReference type="Proteomes" id="UP000248987">
    <property type="component" value="Unassembled WGS sequence"/>
</dbReference>
<dbReference type="InterPro" id="IPR026444">
    <property type="entry name" value="Secre_tail"/>
</dbReference>
<protein>
    <submittedName>
        <fullName evidence="3">Putative secreted protein (Por secretion system target)</fullName>
    </submittedName>
</protein>
<feature type="non-terminal residue" evidence="3">
    <location>
        <position position="1"/>
    </location>
</feature>
<comment type="caution">
    <text evidence="3">The sequence shown here is derived from an EMBL/GenBank/DDBJ whole genome shotgun (WGS) entry which is preliminary data.</text>
</comment>
<proteinExistence type="predicted"/>
<reference evidence="3 4" key="1">
    <citation type="submission" date="2018-06" db="EMBL/GenBank/DDBJ databases">
        <title>Genomic Encyclopedia of Archaeal and Bacterial Type Strains, Phase II (KMG-II): from individual species to whole genera.</title>
        <authorList>
            <person name="Goeker M."/>
        </authorList>
    </citation>
    <scope>NUCLEOTIDE SEQUENCE [LARGE SCALE GENOMIC DNA]</scope>
    <source>
        <strain evidence="3 4">DSM 12408</strain>
    </source>
</reference>
<gene>
    <name evidence="3" type="ORF">LX77_01053</name>
</gene>
<keyword evidence="1" id="KW-0732">Signal</keyword>
<name>A0A327SDL3_9FLAO</name>
<keyword evidence="4" id="KW-1185">Reference proteome</keyword>
<accession>A0A327SDL3</accession>
<evidence type="ECO:0000259" key="2">
    <source>
        <dbReference type="Pfam" id="PF18962"/>
    </source>
</evidence>
<organism evidence="3 4">
    <name type="scientific">Gelidibacter algens</name>
    <dbReference type="NCBI Taxonomy" id="49280"/>
    <lineage>
        <taxon>Bacteria</taxon>
        <taxon>Pseudomonadati</taxon>
        <taxon>Bacteroidota</taxon>
        <taxon>Flavobacteriia</taxon>
        <taxon>Flavobacteriales</taxon>
        <taxon>Flavobacteriaceae</taxon>
        <taxon>Gelidibacter</taxon>
    </lineage>
</organism>
<dbReference type="RefSeq" id="WP_146608922.1">
    <property type="nucleotide sequence ID" value="NZ_QLLQ01000002.1"/>
</dbReference>
<dbReference type="EMBL" id="QLLQ01000002">
    <property type="protein sequence ID" value="RAJ26798.1"/>
    <property type="molecule type" value="Genomic_DNA"/>
</dbReference>
<evidence type="ECO:0000313" key="3">
    <source>
        <dbReference type="EMBL" id="RAJ26798.1"/>
    </source>
</evidence>
<dbReference type="AlphaFoldDB" id="A0A327SDL3"/>